<gene>
    <name evidence="11" type="primary">LOC129927356</name>
</gene>
<keyword evidence="10" id="KW-1185">Reference proteome</keyword>
<dbReference type="GeneID" id="129927356"/>
<accession>A0A9W3AXI2</accession>
<keyword evidence="7" id="KW-0807">Transducer</keyword>
<dbReference type="Gene3D" id="1.20.1070.10">
    <property type="entry name" value="Rhodopsin 7-helix transmembrane proteins"/>
    <property type="match status" value="1"/>
</dbReference>
<dbReference type="Proteomes" id="UP001165740">
    <property type="component" value="Chromosome 7"/>
</dbReference>
<evidence type="ECO:0000256" key="3">
    <source>
        <dbReference type="ARBA" id="ARBA00022989"/>
    </source>
</evidence>
<evidence type="ECO:0000256" key="7">
    <source>
        <dbReference type="ARBA" id="ARBA00023224"/>
    </source>
</evidence>
<dbReference type="RefSeq" id="XP_055891930.1">
    <property type="nucleotide sequence ID" value="XM_056035955.1"/>
</dbReference>
<dbReference type="OrthoDB" id="10015690at2759"/>
<proteinExistence type="predicted"/>
<evidence type="ECO:0000313" key="10">
    <source>
        <dbReference type="Proteomes" id="UP001165740"/>
    </source>
</evidence>
<evidence type="ECO:0000256" key="2">
    <source>
        <dbReference type="ARBA" id="ARBA00022692"/>
    </source>
</evidence>
<keyword evidence="3 8" id="KW-1133">Transmembrane helix</keyword>
<evidence type="ECO:0000256" key="6">
    <source>
        <dbReference type="ARBA" id="ARBA00023170"/>
    </source>
</evidence>
<feature type="domain" description="G-protein coupled receptors family 1 profile" evidence="9">
    <location>
        <begin position="72"/>
        <end position="135"/>
    </location>
</feature>
<sequence length="135" mass="14989">MSALPVGLFEQHGTLQRLNRSMLESLYKHIVNGSDGHVSNDHTMRDMFQPPTHLLAICTILYIAIFILGLVGNIAVILVVLQYRSMRTSINLLFLNLCLADLFALLITGPTVVVDIFAKEAWYLGAFMLSGGFHV</sequence>
<dbReference type="PROSITE" id="PS50262">
    <property type="entry name" value="G_PROTEIN_RECEP_F1_2"/>
    <property type="match status" value="1"/>
</dbReference>
<evidence type="ECO:0000256" key="4">
    <source>
        <dbReference type="ARBA" id="ARBA00023040"/>
    </source>
</evidence>
<feature type="transmembrane region" description="Helical" evidence="8">
    <location>
        <begin position="93"/>
        <end position="118"/>
    </location>
</feature>
<protein>
    <submittedName>
        <fullName evidence="11">Somatostatin-like receptor F_48D10.1</fullName>
    </submittedName>
</protein>
<evidence type="ECO:0000256" key="1">
    <source>
        <dbReference type="ARBA" id="ARBA00004141"/>
    </source>
</evidence>
<dbReference type="PANTHER" id="PTHR45695:SF9">
    <property type="entry name" value="LEUCOKININ RECEPTOR"/>
    <property type="match status" value="1"/>
</dbReference>
<evidence type="ECO:0000256" key="5">
    <source>
        <dbReference type="ARBA" id="ARBA00023136"/>
    </source>
</evidence>
<dbReference type="InterPro" id="IPR000276">
    <property type="entry name" value="GPCR_Rhodpsn"/>
</dbReference>
<organism evidence="10 11">
    <name type="scientific">Biomphalaria glabrata</name>
    <name type="common">Bloodfluke planorb</name>
    <name type="synonym">Freshwater snail</name>
    <dbReference type="NCBI Taxonomy" id="6526"/>
    <lineage>
        <taxon>Eukaryota</taxon>
        <taxon>Metazoa</taxon>
        <taxon>Spiralia</taxon>
        <taxon>Lophotrochozoa</taxon>
        <taxon>Mollusca</taxon>
        <taxon>Gastropoda</taxon>
        <taxon>Heterobranchia</taxon>
        <taxon>Euthyneura</taxon>
        <taxon>Panpulmonata</taxon>
        <taxon>Hygrophila</taxon>
        <taxon>Lymnaeoidea</taxon>
        <taxon>Planorbidae</taxon>
        <taxon>Biomphalaria</taxon>
    </lineage>
</organism>
<dbReference type="PANTHER" id="PTHR45695">
    <property type="entry name" value="LEUCOKININ RECEPTOR-RELATED"/>
    <property type="match status" value="1"/>
</dbReference>
<keyword evidence="6" id="KW-0675">Receptor</keyword>
<keyword evidence="2 8" id="KW-0812">Transmembrane</keyword>
<keyword evidence="4" id="KW-0297">G-protein coupled receptor</keyword>
<reference evidence="11" key="1">
    <citation type="submission" date="2025-08" db="UniProtKB">
        <authorList>
            <consortium name="RefSeq"/>
        </authorList>
    </citation>
    <scope>IDENTIFICATION</scope>
</reference>
<evidence type="ECO:0000313" key="11">
    <source>
        <dbReference type="RefSeq" id="XP_055891930.1"/>
    </source>
</evidence>
<dbReference type="GO" id="GO:0005886">
    <property type="term" value="C:plasma membrane"/>
    <property type="evidence" value="ECO:0007669"/>
    <property type="project" value="TreeGrafter"/>
</dbReference>
<dbReference type="PRINTS" id="PR00237">
    <property type="entry name" value="GPCRRHODOPSN"/>
</dbReference>
<dbReference type="AlphaFoldDB" id="A0A9W3AXI2"/>
<dbReference type="Pfam" id="PF00001">
    <property type="entry name" value="7tm_1"/>
    <property type="match status" value="1"/>
</dbReference>
<name>A0A9W3AXI2_BIOGL</name>
<keyword evidence="5 8" id="KW-0472">Membrane</keyword>
<comment type="subcellular location">
    <subcellularLocation>
        <location evidence="1">Membrane</location>
        <topology evidence="1">Multi-pass membrane protein</topology>
    </subcellularLocation>
</comment>
<evidence type="ECO:0000256" key="8">
    <source>
        <dbReference type="SAM" id="Phobius"/>
    </source>
</evidence>
<dbReference type="SUPFAM" id="SSF81321">
    <property type="entry name" value="Family A G protein-coupled receptor-like"/>
    <property type="match status" value="1"/>
</dbReference>
<dbReference type="OMA" id="RAMRTRM"/>
<feature type="transmembrane region" description="Helical" evidence="8">
    <location>
        <begin position="54"/>
        <end position="81"/>
    </location>
</feature>
<dbReference type="InterPro" id="IPR017452">
    <property type="entry name" value="GPCR_Rhodpsn_7TM"/>
</dbReference>
<evidence type="ECO:0000259" key="9">
    <source>
        <dbReference type="PROSITE" id="PS50262"/>
    </source>
</evidence>
<dbReference type="GO" id="GO:0004930">
    <property type="term" value="F:G protein-coupled receptor activity"/>
    <property type="evidence" value="ECO:0007669"/>
    <property type="project" value="UniProtKB-KW"/>
</dbReference>